<reference evidence="2 3" key="1">
    <citation type="journal article" date="2020" name="Biotechnol. Biofuels">
        <title>New insights from the biogas microbiome by comprehensive genome-resolved metagenomics of nearly 1600 species originating from multiple anaerobic digesters.</title>
        <authorList>
            <person name="Campanaro S."/>
            <person name="Treu L."/>
            <person name="Rodriguez-R L.M."/>
            <person name="Kovalovszki A."/>
            <person name="Ziels R.M."/>
            <person name="Maus I."/>
            <person name="Zhu X."/>
            <person name="Kougias P.G."/>
            <person name="Basile A."/>
            <person name="Luo G."/>
            <person name="Schluter A."/>
            <person name="Konstantinidis K.T."/>
            <person name="Angelidaki I."/>
        </authorList>
    </citation>
    <scope>NUCLEOTIDE SEQUENCE [LARGE SCALE GENOMIC DNA]</scope>
    <source>
        <strain evidence="2">AS05jafATM_89</strain>
    </source>
</reference>
<evidence type="ECO:0000313" key="2">
    <source>
        <dbReference type="EMBL" id="HHX99327.1"/>
    </source>
</evidence>
<proteinExistence type="predicted"/>
<comment type="caution">
    <text evidence="2">The sequence shown here is derived from an EMBL/GenBank/DDBJ whole genome shotgun (WGS) entry which is preliminary data.</text>
</comment>
<protein>
    <submittedName>
        <fullName evidence="2">Uncharacterized protein</fullName>
    </submittedName>
</protein>
<name>A0A832QH63_9BACT</name>
<organism evidence="2 3">
    <name type="scientific">Candidatus Dojkabacteria bacterium</name>
    <dbReference type="NCBI Taxonomy" id="2099670"/>
    <lineage>
        <taxon>Bacteria</taxon>
        <taxon>Candidatus Dojkabacteria</taxon>
    </lineage>
</organism>
<keyword evidence="1" id="KW-1133">Transmembrane helix</keyword>
<evidence type="ECO:0000256" key="1">
    <source>
        <dbReference type="SAM" id="Phobius"/>
    </source>
</evidence>
<dbReference type="EMBL" id="DUTP01000003">
    <property type="protein sequence ID" value="HHX99327.1"/>
    <property type="molecule type" value="Genomic_DNA"/>
</dbReference>
<feature type="transmembrane region" description="Helical" evidence="1">
    <location>
        <begin position="12"/>
        <end position="31"/>
    </location>
</feature>
<accession>A0A832QH63</accession>
<gene>
    <name evidence="2" type="ORF">GX533_01405</name>
</gene>
<dbReference type="Proteomes" id="UP000576550">
    <property type="component" value="Unassembled WGS sequence"/>
</dbReference>
<dbReference type="AlphaFoldDB" id="A0A832QH63"/>
<keyword evidence="1" id="KW-0812">Transmembrane</keyword>
<keyword evidence="1" id="KW-0472">Membrane</keyword>
<sequence>MKKTKGFSGKFLKTFLLLLIPILVVTTIYIFKAKAQTGDVETISTYVTVGNSAPTFNTGPEESVPTSDPLVFTTSTDTNPTAIGTTITFNANATDPNGEPYYFIVCSTNAIVKGTSGNAPSCAAGATPYCATPVSSQASGADASCSYQTVPGNAWSNPWYAFVCDNNASSECTMSQGTGGSGSPFFVNHPPTFSAIAIDPSSATVNPGATVTWTATASDTDDPLPLNPSDPDLLDNPDATSRVRLLVCKSDTPPTNGECAGGPSQRWCWSPDKGIAANPSCSYSVPKPNAAGSNDAYAFVIDNFNLLASNTPRNAHFTVNNVAPTVTDVSLHGGSNEITLAESTTQPVAITATVSDDNGCSTLSNVKAYVYRSGIGYSGCDATATPNGNYCYPELSCSTTNCSGRTATYNCTANMQYYADPTDTGSKFASENWLATVKATDGGSLTGNAQTTTGVEVKKLIAFSISPNNITYGNVGAGANMSLTVALTTRATGNVGINQTHHVDSTKPNMCTNYPSCTGGTPISITKQQYSMTSGTAYGSGTSLSTSPATVLLKIKKPISSTAQQKNTYWGIEVPSGTVAGSYQGQNIITAVMSATSDW</sequence>
<evidence type="ECO:0000313" key="3">
    <source>
        <dbReference type="Proteomes" id="UP000576550"/>
    </source>
</evidence>